<keyword evidence="1" id="KW-0175">Coiled coil</keyword>
<evidence type="ECO:0000313" key="4">
    <source>
        <dbReference type="Proteomes" id="UP000188169"/>
    </source>
</evidence>
<evidence type="ECO:0000313" key="3">
    <source>
        <dbReference type="EMBL" id="SJM38435.1"/>
    </source>
</evidence>
<proteinExistence type="predicted"/>
<keyword evidence="2" id="KW-1133">Transmembrane helix</keyword>
<protein>
    <submittedName>
        <fullName evidence="3">Uncharacterized protein</fullName>
    </submittedName>
</protein>
<evidence type="ECO:0000256" key="1">
    <source>
        <dbReference type="SAM" id="Coils"/>
    </source>
</evidence>
<gene>
    <name evidence="3" type="ORF">A1019T_02427</name>
</gene>
<evidence type="ECO:0000256" key="2">
    <source>
        <dbReference type="SAM" id="Phobius"/>
    </source>
</evidence>
<keyword evidence="2" id="KW-0472">Membrane</keyword>
<accession>A0A1R4EIT6</accession>
<organism evidence="3 4">
    <name type="scientific">Psychrobacter pasteurii</name>
    <dbReference type="NCBI Taxonomy" id="1945520"/>
    <lineage>
        <taxon>Bacteria</taxon>
        <taxon>Pseudomonadati</taxon>
        <taxon>Pseudomonadota</taxon>
        <taxon>Gammaproteobacteria</taxon>
        <taxon>Moraxellales</taxon>
        <taxon>Moraxellaceae</taxon>
        <taxon>Psychrobacter</taxon>
    </lineage>
</organism>
<dbReference type="Proteomes" id="UP000188169">
    <property type="component" value="Unassembled WGS sequence"/>
</dbReference>
<sequence>MNLDWSIILQLITLILICCFFLFRKHLVAYSTEKGKNLATKEDIEVITRKVESTKSEYVAEIERLKVELALLSRKNDILFDEKIMVFKKLQKALVDFKKYCEAAIGSCGDGDGGEPPVSG</sequence>
<keyword evidence="4" id="KW-1185">Reference proteome</keyword>
<keyword evidence="2" id="KW-0812">Transmembrane</keyword>
<dbReference type="OrthoDB" id="6399386at2"/>
<feature type="transmembrane region" description="Helical" evidence="2">
    <location>
        <begin position="6"/>
        <end position="23"/>
    </location>
</feature>
<name>A0A1R4EIT6_9GAMM</name>
<reference evidence="4" key="1">
    <citation type="submission" date="2017-02" db="EMBL/GenBank/DDBJ databases">
        <authorList>
            <person name="Mornico D."/>
        </authorList>
    </citation>
    <scope>NUCLEOTIDE SEQUENCE [LARGE SCALE GENOMIC DNA]</scope>
</reference>
<dbReference type="EMBL" id="FUGD01000161">
    <property type="protein sequence ID" value="SJM38435.1"/>
    <property type="molecule type" value="Genomic_DNA"/>
</dbReference>
<dbReference type="AlphaFoldDB" id="A0A1R4EIT6"/>
<dbReference type="RefSeq" id="WP_077449780.1">
    <property type="nucleotide sequence ID" value="NZ_FUGD01000161.1"/>
</dbReference>
<feature type="coiled-coil region" evidence="1">
    <location>
        <begin position="55"/>
        <end position="82"/>
    </location>
</feature>